<dbReference type="Proteomes" id="UP001214638">
    <property type="component" value="Unassembled WGS sequence"/>
</dbReference>
<dbReference type="InterPro" id="IPR022966">
    <property type="entry name" value="RNase_II/R_CS"/>
</dbReference>
<keyword evidence="9" id="KW-0539">Nucleus</keyword>
<sequence>MDTALDNTLVQESLKRTLHSFYKITGRSNIRKITREVYFRNDISCGISGCLTCPKSNLPGILDPNATIYVLTVDIILKQMTACEKWLRNCIITATVANEVNRRSKKSYGKLKELLKLPEGGYYYFSNENFKDTFERELANESVAERDYRAVVSCARWYKEHLKGTQVILLVHAKTDDIVKLHDPNLELLTIQELAQSLEGKVPNVMEFVVTATSDDDVSKSSFGNAQGAIDDKAIYPMHLSEMEMQRGIESGKYYRGKLTMYVGSYLHGFVSCDSEEYKISGALNLNRAIDGDFVCVELITGNTQSPHVLIKVTDEPREEEQTEEALLDAHMEEQPVELVKRHCRVVGILKRNWRQYCGSLMPPLDESIVGESYNITECIFIPVDVRIPFIKIETKMAKNLYNKRLVVAIDSWSRYSNRPSGHWVEIIGDVDNVDVESQVIFKEHDVITREFSSEAYKELPPDDWQIPQEEIERRFDFRNHLIFSIDPPGCKDIDDALGFRRLPNGNLEFSVHIADVTHFVRPNSALDQEASQRCTTVYLVDRRTDMLPSLLTTNLCSLVANQNRLTFSVVWEMTNDGCIVSTRFYKGIINSVKAFTYKEAQQVIDSDARTDIAIALREMNRIAKLHRSLRFQRGAVHLESSDVKFEFENRDIETLEPYVIYDTNQMVEEFMLLANMHVASEIYKRFPKCTLCRRHPAPVEERLNALKRALECKGLPRFEFASAKKLNASLEQISKGTNKSIASAIRIMTTRCMSQAVYCSSGDVAQKDFNHYGLAADLYTHFTSPIRRYADILVHRLLSAAIGIDSLPMDLQYKLTEQCEMLNKRHRNAHWCSRHSVKLFAHLYFKCKVQFSLAIMNIV</sequence>
<evidence type="ECO:0000256" key="5">
    <source>
        <dbReference type="ARBA" id="ARBA00022801"/>
    </source>
</evidence>
<dbReference type="InterPro" id="IPR001900">
    <property type="entry name" value="RNase_II/R"/>
</dbReference>
<dbReference type="InterPro" id="IPR050180">
    <property type="entry name" value="RNR_Ribonuclease"/>
</dbReference>
<dbReference type="AlphaFoldDB" id="A0AAD9UQ36"/>
<dbReference type="GO" id="GO:0071031">
    <property type="term" value="P:nuclear mRNA surveillance of mRNA 3'-end processing"/>
    <property type="evidence" value="ECO:0007669"/>
    <property type="project" value="TreeGrafter"/>
</dbReference>
<evidence type="ECO:0000256" key="10">
    <source>
        <dbReference type="ARBA" id="ARBA00077930"/>
    </source>
</evidence>
<keyword evidence="3" id="KW-0698">rRNA processing</keyword>
<feature type="domain" description="RNB" evidence="12">
    <location>
        <begin position="475"/>
        <end position="805"/>
    </location>
</feature>
<dbReference type="Pfam" id="PF17849">
    <property type="entry name" value="OB_Dis3"/>
    <property type="match status" value="1"/>
</dbReference>
<accession>A0AAD9UQ36</accession>
<dbReference type="GO" id="GO:0004519">
    <property type="term" value="F:endonuclease activity"/>
    <property type="evidence" value="ECO:0007669"/>
    <property type="project" value="TreeGrafter"/>
</dbReference>
<evidence type="ECO:0000256" key="9">
    <source>
        <dbReference type="ARBA" id="ARBA00023242"/>
    </source>
</evidence>
<dbReference type="GO" id="GO:0003723">
    <property type="term" value="F:RNA binding"/>
    <property type="evidence" value="ECO:0007669"/>
    <property type="project" value="UniProtKB-KW"/>
</dbReference>
<dbReference type="GeneID" id="94334738"/>
<evidence type="ECO:0000256" key="8">
    <source>
        <dbReference type="ARBA" id="ARBA00022884"/>
    </source>
</evidence>
<gene>
    <name evidence="13" type="ORF">BdWA1_000440</name>
</gene>
<proteinExistence type="inferred from homology"/>
<dbReference type="SUPFAM" id="SSF50249">
    <property type="entry name" value="Nucleic acid-binding proteins"/>
    <property type="match status" value="2"/>
</dbReference>
<dbReference type="GO" id="GO:0016075">
    <property type="term" value="P:rRNA catabolic process"/>
    <property type="evidence" value="ECO:0007669"/>
    <property type="project" value="TreeGrafter"/>
</dbReference>
<protein>
    <recommendedName>
        <fullName evidence="10">Ribosomal RNA-processing protein 44</fullName>
    </recommendedName>
</protein>
<dbReference type="Gene3D" id="3.40.50.1010">
    <property type="entry name" value="5'-nuclease"/>
    <property type="match status" value="1"/>
</dbReference>
<keyword evidence="7" id="KW-0269">Exonuclease</keyword>
<dbReference type="Pfam" id="PF00773">
    <property type="entry name" value="RNB"/>
    <property type="match status" value="1"/>
</dbReference>
<dbReference type="GO" id="GO:0006364">
    <property type="term" value="P:rRNA processing"/>
    <property type="evidence" value="ECO:0007669"/>
    <property type="project" value="UniProtKB-KW"/>
</dbReference>
<dbReference type="GO" id="GO:0000176">
    <property type="term" value="C:nuclear exosome (RNase complex)"/>
    <property type="evidence" value="ECO:0007669"/>
    <property type="project" value="TreeGrafter"/>
</dbReference>
<keyword evidence="4" id="KW-0540">Nuclease</keyword>
<dbReference type="InterPro" id="IPR012340">
    <property type="entry name" value="NA-bd_OB-fold"/>
</dbReference>
<dbReference type="FunFam" id="2.40.50.700:FF:000001">
    <property type="entry name" value="Exosome complex exonuclease exoribonuclease (Rrp44)"/>
    <property type="match status" value="1"/>
</dbReference>
<reference evidence="13" key="1">
    <citation type="journal article" date="2023" name="Nat. Microbiol.">
        <title>Babesia duncani multi-omics identifies virulence factors and drug targets.</title>
        <authorList>
            <person name="Singh P."/>
            <person name="Lonardi S."/>
            <person name="Liang Q."/>
            <person name="Vydyam P."/>
            <person name="Khabirova E."/>
            <person name="Fang T."/>
            <person name="Gihaz S."/>
            <person name="Thekkiniath J."/>
            <person name="Munshi M."/>
            <person name="Abel S."/>
            <person name="Ciampossin L."/>
            <person name="Batugedara G."/>
            <person name="Gupta M."/>
            <person name="Lu X.M."/>
            <person name="Lenz T."/>
            <person name="Chakravarty S."/>
            <person name="Cornillot E."/>
            <person name="Hu Y."/>
            <person name="Ma W."/>
            <person name="Gonzalez L.M."/>
            <person name="Sanchez S."/>
            <person name="Estrada K."/>
            <person name="Sanchez-Flores A."/>
            <person name="Montero E."/>
            <person name="Harb O.S."/>
            <person name="Le Roch K.G."/>
            <person name="Mamoun C.B."/>
        </authorList>
    </citation>
    <scope>NUCLEOTIDE SEQUENCE</scope>
    <source>
        <strain evidence="13">WA1</strain>
    </source>
</reference>
<dbReference type="Gene3D" id="2.40.50.700">
    <property type="match status" value="1"/>
</dbReference>
<organism evidence="13 14">
    <name type="scientific">Babesia duncani</name>
    <dbReference type="NCBI Taxonomy" id="323732"/>
    <lineage>
        <taxon>Eukaryota</taxon>
        <taxon>Sar</taxon>
        <taxon>Alveolata</taxon>
        <taxon>Apicomplexa</taxon>
        <taxon>Aconoidasida</taxon>
        <taxon>Piroplasmida</taxon>
        <taxon>Babesiidae</taxon>
        <taxon>Babesia</taxon>
    </lineage>
</organism>
<comment type="subcellular location">
    <subcellularLocation>
        <location evidence="1">Nucleus</location>
    </subcellularLocation>
</comment>
<dbReference type="GO" id="GO:0000175">
    <property type="term" value="F:3'-5'-RNA exonuclease activity"/>
    <property type="evidence" value="ECO:0007669"/>
    <property type="project" value="UniProtKB-ARBA"/>
</dbReference>
<dbReference type="PANTHER" id="PTHR23355:SF35">
    <property type="entry name" value="EXOSOME COMPLEX EXONUCLEASE RRP44"/>
    <property type="match status" value="1"/>
</dbReference>
<evidence type="ECO:0000256" key="1">
    <source>
        <dbReference type="ARBA" id="ARBA00004123"/>
    </source>
</evidence>
<name>A0AAD9UQ36_9APIC</name>
<dbReference type="SMART" id="SM00955">
    <property type="entry name" value="RNB"/>
    <property type="match status" value="1"/>
</dbReference>
<comment type="similarity">
    <text evidence="2 11">Belongs to the RNR ribonuclease family.</text>
</comment>
<evidence type="ECO:0000259" key="12">
    <source>
        <dbReference type="SMART" id="SM00955"/>
    </source>
</evidence>
<dbReference type="PROSITE" id="PS01175">
    <property type="entry name" value="RIBONUCLEASE_II"/>
    <property type="match status" value="1"/>
</dbReference>
<keyword evidence="6" id="KW-0271">Exosome</keyword>
<evidence type="ECO:0000313" key="14">
    <source>
        <dbReference type="Proteomes" id="UP001214638"/>
    </source>
</evidence>
<evidence type="ECO:0000313" key="13">
    <source>
        <dbReference type="EMBL" id="KAK2197440.1"/>
    </source>
</evidence>
<evidence type="ECO:0000256" key="7">
    <source>
        <dbReference type="ARBA" id="ARBA00022839"/>
    </source>
</evidence>
<dbReference type="InterPro" id="IPR041505">
    <property type="entry name" value="Dis3_CSD2"/>
</dbReference>
<dbReference type="GO" id="GO:0000177">
    <property type="term" value="C:cytoplasmic exosome (RNase complex)"/>
    <property type="evidence" value="ECO:0007669"/>
    <property type="project" value="TreeGrafter"/>
</dbReference>
<dbReference type="PANTHER" id="PTHR23355">
    <property type="entry name" value="RIBONUCLEASE"/>
    <property type="match status" value="1"/>
</dbReference>
<dbReference type="EMBL" id="JALLKP010000001">
    <property type="protein sequence ID" value="KAK2197440.1"/>
    <property type="molecule type" value="Genomic_DNA"/>
</dbReference>
<evidence type="ECO:0000256" key="4">
    <source>
        <dbReference type="ARBA" id="ARBA00022722"/>
    </source>
</evidence>
<evidence type="ECO:0000256" key="11">
    <source>
        <dbReference type="RuleBase" id="RU003901"/>
    </source>
</evidence>
<dbReference type="Gene3D" id="2.40.50.690">
    <property type="match status" value="1"/>
</dbReference>
<dbReference type="RefSeq" id="XP_067804282.1">
    <property type="nucleotide sequence ID" value="XM_067945491.1"/>
</dbReference>
<keyword evidence="8" id="KW-0694">RNA-binding</keyword>
<evidence type="ECO:0000256" key="2">
    <source>
        <dbReference type="ARBA" id="ARBA00005785"/>
    </source>
</evidence>
<comment type="caution">
    <text evidence="13">The sequence shown here is derived from an EMBL/GenBank/DDBJ whole genome shotgun (WGS) entry which is preliminary data.</text>
</comment>
<evidence type="ECO:0000256" key="3">
    <source>
        <dbReference type="ARBA" id="ARBA00022552"/>
    </source>
</evidence>
<keyword evidence="14" id="KW-1185">Reference proteome</keyword>
<keyword evidence="5" id="KW-0378">Hydrolase</keyword>
<dbReference type="CDD" id="cd09862">
    <property type="entry name" value="PIN_Rrp44-like"/>
    <property type="match status" value="1"/>
</dbReference>
<evidence type="ECO:0000256" key="6">
    <source>
        <dbReference type="ARBA" id="ARBA00022835"/>
    </source>
</evidence>
<dbReference type="KEGG" id="bdw:94334738"/>